<evidence type="ECO:0000256" key="1">
    <source>
        <dbReference type="SAM" id="MobiDB-lite"/>
    </source>
</evidence>
<name>A0A267FN27_9PLAT</name>
<evidence type="ECO:0000313" key="4">
    <source>
        <dbReference type="Proteomes" id="UP000215902"/>
    </source>
</evidence>
<dbReference type="Proteomes" id="UP000215902">
    <property type="component" value="Unassembled WGS sequence"/>
</dbReference>
<comment type="caution">
    <text evidence="3">The sequence shown here is derived from an EMBL/GenBank/DDBJ whole genome shotgun (WGS) entry which is preliminary data.</text>
</comment>
<feature type="region of interest" description="Disordered" evidence="1">
    <location>
        <begin position="43"/>
        <end position="108"/>
    </location>
</feature>
<dbReference type="AlphaFoldDB" id="A0A267FN27"/>
<evidence type="ECO:0000313" key="3">
    <source>
        <dbReference type="EMBL" id="PAA75200.1"/>
    </source>
</evidence>
<keyword evidence="4" id="KW-1185">Reference proteome</keyword>
<evidence type="ECO:0000313" key="2">
    <source>
        <dbReference type="EMBL" id="PAA59305.1"/>
    </source>
</evidence>
<gene>
    <name evidence="2" type="ORF">BOX15_Mlig033646g1</name>
    <name evidence="3" type="ORF">BOX15_Mlig033646g4</name>
</gene>
<proteinExistence type="predicted"/>
<sequence length="108" mass="11150">MALPHVPQPIRGGALGSLAMSSAVAACSPLLAGRLDAGSEDRSFTKLSAQTPLGETCRSPLPELKSQQQQQRPPSASLQRPRTLDLPGLTATVNQLPDGPAPLADTDG</sequence>
<protein>
    <submittedName>
        <fullName evidence="3">Uncharacterized protein</fullName>
    </submittedName>
</protein>
<reference evidence="3 4" key="1">
    <citation type="submission" date="2017-06" db="EMBL/GenBank/DDBJ databases">
        <title>A platform for efficient transgenesis in Macrostomum lignano, a flatworm model organism for stem cell research.</title>
        <authorList>
            <person name="Berezikov E."/>
        </authorList>
    </citation>
    <scope>NUCLEOTIDE SEQUENCE [LARGE SCALE GENOMIC DNA]</scope>
    <source>
        <strain evidence="3">DV1</strain>
        <tissue evidence="3">Whole organism</tissue>
    </source>
</reference>
<accession>A0A267FN27</accession>
<feature type="compositionally biased region" description="Low complexity" evidence="1">
    <location>
        <begin position="59"/>
        <end position="81"/>
    </location>
</feature>
<organism evidence="3 4">
    <name type="scientific">Macrostomum lignano</name>
    <dbReference type="NCBI Taxonomy" id="282301"/>
    <lineage>
        <taxon>Eukaryota</taxon>
        <taxon>Metazoa</taxon>
        <taxon>Spiralia</taxon>
        <taxon>Lophotrochozoa</taxon>
        <taxon>Platyhelminthes</taxon>
        <taxon>Rhabditophora</taxon>
        <taxon>Macrostomorpha</taxon>
        <taxon>Macrostomida</taxon>
        <taxon>Macrostomidae</taxon>
        <taxon>Macrostomum</taxon>
    </lineage>
</organism>
<dbReference type="EMBL" id="NIVC01000897">
    <property type="protein sequence ID" value="PAA75200.1"/>
    <property type="molecule type" value="Genomic_DNA"/>
</dbReference>
<dbReference type="EMBL" id="NIVC01002278">
    <property type="protein sequence ID" value="PAA59305.1"/>
    <property type="molecule type" value="Genomic_DNA"/>
</dbReference>